<evidence type="ECO:0000256" key="2">
    <source>
        <dbReference type="ARBA" id="ARBA00004434"/>
    </source>
</evidence>
<evidence type="ECO:0000256" key="8">
    <source>
        <dbReference type="ARBA" id="ARBA00022692"/>
    </source>
</evidence>
<evidence type="ECO:0000256" key="13">
    <source>
        <dbReference type="ARBA" id="ARBA00023128"/>
    </source>
</evidence>
<keyword evidence="14 17" id="KW-0472">Membrane</keyword>
<evidence type="ECO:0000256" key="3">
    <source>
        <dbReference type="ARBA" id="ARBA00007152"/>
    </source>
</evidence>
<evidence type="ECO:0000256" key="7">
    <source>
        <dbReference type="ARBA" id="ARBA00022660"/>
    </source>
</evidence>
<keyword evidence="10" id="KW-0809">Transit peptide</keyword>
<keyword evidence="6" id="KW-0813">Transport</keyword>
<keyword evidence="9" id="KW-0999">Mitochondrion inner membrane</keyword>
<evidence type="ECO:0000256" key="11">
    <source>
        <dbReference type="ARBA" id="ARBA00022982"/>
    </source>
</evidence>
<sequence>MAVLSVLRAARSAVPLLTRRPAQTGQLCSVRCSEHMTITSSRFAWNLYKDHLHFYFLLGVIPLSLVVLYVNVFIGPPKLADIPEGYEPKHWEYYDHPIKQFFAKYFKESPQQSYEKRMHVLQTEHEKIQLRKLQAKVEQLIADRGDYQAWYFVPSDSKYTKYYQEKTREMDHYSKTV</sequence>
<evidence type="ECO:0000256" key="10">
    <source>
        <dbReference type="ARBA" id="ARBA00022946"/>
    </source>
</evidence>
<keyword evidence="8 17" id="KW-0812">Transmembrane</keyword>
<dbReference type="Pfam" id="PF09781">
    <property type="entry name" value="NDUF_B5"/>
    <property type="match status" value="1"/>
</dbReference>
<keyword evidence="11" id="KW-0249">Electron transport</keyword>
<reference evidence="18" key="1">
    <citation type="submission" date="2014-03" db="EMBL/GenBank/DDBJ databases">
        <title>The sialotranscriptome of Amblyomma triste, Amblyomma parvum and Amblyomma cajennense ticks, uncovered by 454-based RNA-seq.</title>
        <authorList>
            <person name="Garcia G.R."/>
            <person name="Gardinassi L.G."/>
            <person name="Ribeiro J.M."/>
            <person name="Anatrielo E."/>
            <person name="Ferreira B.R."/>
            <person name="Moreira H.N."/>
            <person name="Mafra C."/>
            <person name="Olegario M.M."/>
            <person name="Szabo P.J."/>
            <person name="Miranda-Santos I.K."/>
            <person name="Maruyama S.R."/>
        </authorList>
    </citation>
    <scope>NUCLEOTIDE SEQUENCE</scope>
    <source>
        <strain evidence="18">Araguapaz</strain>
        <tissue evidence="18">Salivary glands</tissue>
    </source>
</reference>
<evidence type="ECO:0000256" key="15">
    <source>
        <dbReference type="ARBA" id="ARBA00032395"/>
    </source>
</evidence>
<keyword evidence="13" id="KW-0496">Mitochondrion</keyword>
<proteinExistence type="evidence at transcript level"/>
<comment type="subcellular location">
    <subcellularLocation>
        <location evidence="2">Mitochondrion inner membrane</location>
        <topology evidence="2">Single-pass membrane protein</topology>
    </subcellularLocation>
</comment>
<comment type="function">
    <text evidence="1">Accessory subunit of the mitochondrial membrane respiratory chain NADH dehydrogenase (Complex I), that is believed not to be involved in catalysis. Complex I functions in the transfer of electrons from NADH to the respiratory chain. The immediate electron acceptor for the enzyme is believed to be ubiquinone.</text>
</comment>
<evidence type="ECO:0000256" key="1">
    <source>
        <dbReference type="ARBA" id="ARBA00003195"/>
    </source>
</evidence>
<keyword evidence="12 17" id="KW-1133">Transmembrane helix</keyword>
<evidence type="ECO:0000256" key="4">
    <source>
        <dbReference type="ARBA" id="ARBA00011533"/>
    </source>
</evidence>
<dbReference type="AlphaFoldDB" id="A0A023FRR8"/>
<organism evidence="18">
    <name type="scientific">Amblyomma parvum</name>
    <name type="common">South American tick</name>
    <dbReference type="NCBI Taxonomy" id="251391"/>
    <lineage>
        <taxon>Eukaryota</taxon>
        <taxon>Metazoa</taxon>
        <taxon>Ecdysozoa</taxon>
        <taxon>Arthropoda</taxon>
        <taxon>Chelicerata</taxon>
        <taxon>Arachnida</taxon>
        <taxon>Acari</taxon>
        <taxon>Parasitiformes</taxon>
        <taxon>Ixodida</taxon>
        <taxon>Ixodoidea</taxon>
        <taxon>Ixodidae</taxon>
        <taxon>Amblyomminae</taxon>
        <taxon>Amblyomma</taxon>
    </lineage>
</organism>
<evidence type="ECO:0000256" key="9">
    <source>
        <dbReference type="ARBA" id="ARBA00022792"/>
    </source>
</evidence>
<dbReference type="PANTHER" id="PTHR13178">
    <property type="entry name" value="NADH-UBIQUINONE OXIDOREDUCTASE SGDH SUBUNIT"/>
    <property type="match status" value="1"/>
</dbReference>
<evidence type="ECO:0000256" key="14">
    <source>
        <dbReference type="ARBA" id="ARBA00023136"/>
    </source>
</evidence>
<dbReference type="InterPro" id="IPR019173">
    <property type="entry name" value="NADH_UbQ_OxRdtase_B5_su"/>
</dbReference>
<protein>
    <recommendedName>
        <fullName evidence="5">NADH dehydrogenase [ubiquinone] 1 beta subcomplex subunit 5, mitochondrial</fullName>
    </recommendedName>
    <alternativeName>
        <fullName evidence="16">Complex I-SGDH</fullName>
    </alternativeName>
    <alternativeName>
        <fullName evidence="15">NADH-ubiquinone oxidoreductase SGDH subunit</fullName>
    </alternativeName>
</protein>
<comment type="subunit">
    <text evidence="4">Complex I is composed of 45 different subunits.</text>
</comment>
<dbReference type="GO" id="GO:0005743">
    <property type="term" value="C:mitochondrial inner membrane"/>
    <property type="evidence" value="ECO:0007669"/>
    <property type="project" value="UniProtKB-SubCell"/>
</dbReference>
<evidence type="ECO:0000256" key="5">
    <source>
        <dbReference type="ARBA" id="ARBA00015175"/>
    </source>
</evidence>
<feature type="transmembrane region" description="Helical" evidence="17">
    <location>
        <begin position="52"/>
        <end position="74"/>
    </location>
</feature>
<evidence type="ECO:0000256" key="17">
    <source>
        <dbReference type="SAM" id="Phobius"/>
    </source>
</evidence>
<evidence type="ECO:0000256" key="16">
    <source>
        <dbReference type="ARBA" id="ARBA00032550"/>
    </source>
</evidence>
<dbReference type="PANTHER" id="PTHR13178:SF0">
    <property type="entry name" value="NADH DEHYDROGENASE [UBIQUINONE] 1 BETA SUBCOMPLEX SUBUNIT 5, MITOCHONDRIAL"/>
    <property type="match status" value="1"/>
</dbReference>
<evidence type="ECO:0000256" key="12">
    <source>
        <dbReference type="ARBA" id="ARBA00022989"/>
    </source>
</evidence>
<comment type="similarity">
    <text evidence="3">Belongs to the complex I NDUFB5 subunit family.</text>
</comment>
<accession>A0A023FRR8</accession>
<evidence type="ECO:0000256" key="6">
    <source>
        <dbReference type="ARBA" id="ARBA00022448"/>
    </source>
</evidence>
<keyword evidence="7" id="KW-0679">Respiratory chain</keyword>
<evidence type="ECO:0000313" key="18">
    <source>
        <dbReference type="EMBL" id="JAC24511.1"/>
    </source>
</evidence>
<name>A0A023FRR8_AMBPA</name>
<dbReference type="EMBL" id="GBBL01002809">
    <property type="protein sequence ID" value="JAC24511.1"/>
    <property type="molecule type" value="mRNA"/>
</dbReference>